<dbReference type="EMBL" id="CAJPDS010000148">
    <property type="protein sequence ID" value="CAF9940227.1"/>
    <property type="molecule type" value="Genomic_DNA"/>
</dbReference>
<feature type="chain" id="PRO_5034626656" evidence="1">
    <location>
        <begin position="22"/>
        <end position="193"/>
    </location>
</feature>
<gene>
    <name evidence="2" type="ORF">HETSPECPRED_002208</name>
</gene>
<accession>A0A8H3J3W3</accession>
<name>A0A8H3J3W3_9LECA</name>
<organism evidence="2 3">
    <name type="scientific">Heterodermia speciosa</name>
    <dbReference type="NCBI Taxonomy" id="116794"/>
    <lineage>
        <taxon>Eukaryota</taxon>
        <taxon>Fungi</taxon>
        <taxon>Dikarya</taxon>
        <taxon>Ascomycota</taxon>
        <taxon>Pezizomycotina</taxon>
        <taxon>Lecanoromycetes</taxon>
        <taxon>OSLEUM clade</taxon>
        <taxon>Lecanoromycetidae</taxon>
        <taxon>Caliciales</taxon>
        <taxon>Physciaceae</taxon>
        <taxon>Heterodermia</taxon>
    </lineage>
</organism>
<evidence type="ECO:0000313" key="2">
    <source>
        <dbReference type="EMBL" id="CAF9940227.1"/>
    </source>
</evidence>
<keyword evidence="1" id="KW-0732">Signal</keyword>
<protein>
    <submittedName>
        <fullName evidence="2">Uncharacterized protein</fullName>
    </submittedName>
</protein>
<reference evidence="2" key="1">
    <citation type="submission" date="2021-03" db="EMBL/GenBank/DDBJ databases">
        <authorList>
            <person name="Tagirdzhanova G."/>
        </authorList>
    </citation>
    <scope>NUCLEOTIDE SEQUENCE</scope>
</reference>
<sequence>MGGAVAWRFVLVILITPFLHSAYLPQASSVPNGTNISASAHGSIRNPSYLRLGTIKLATRQLIEHDAFMHIFYDDQHQLQPRFYRDVLTFALLHIVQRVELDGDNAPVPGHFSQFEGDVLLIADHVSHSPTRDLTWGVLGEAVASLQDFMRRRPFLLQAEIYEGLDGRGIPIGKISVGPYPLPTLQKGNVQAS</sequence>
<dbReference type="AlphaFoldDB" id="A0A8H3J3W3"/>
<evidence type="ECO:0000256" key="1">
    <source>
        <dbReference type="SAM" id="SignalP"/>
    </source>
</evidence>
<dbReference type="OrthoDB" id="10571453at2759"/>
<comment type="caution">
    <text evidence="2">The sequence shown here is derived from an EMBL/GenBank/DDBJ whole genome shotgun (WGS) entry which is preliminary data.</text>
</comment>
<dbReference type="Proteomes" id="UP000664521">
    <property type="component" value="Unassembled WGS sequence"/>
</dbReference>
<evidence type="ECO:0000313" key="3">
    <source>
        <dbReference type="Proteomes" id="UP000664521"/>
    </source>
</evidence>
<feature type="signal peptide" evidence="1">
    <location>
        <begin position="1"/>
        <end position="21"/>
    </location>
</feature>
<keyword evidence="3" id="KW-1185">Reference proteome</keyword>
<proteinExistence type="predicted"/>